<dbReference type="Proteomes" id="UP000229334">
    <property type="component" value="Unassembled WGS sequence"/>
</dbReference>
<evidence type="ECO:0000259" key="3">
    <source>
        <dbReference type="PROSITE" id="PS51084"/>
    </source>
</evidence>
<sequence>MKDCIFCQIVNGEAPSYQIWSDEKHLAFLSIFPNTEGVTVVIPKDHHSSYAFDLPDQVLADLILATKKVAKLLDSKLTDVGRTAMVFEGYGVDHVHAKLFPMHGTADMESWRPIESDQPKYFTQYEGYVSSHDYERADDSKLDELAKKLRS</sequence>
<comment type="caution">
    <text evidence="2">Lacks conserved residue(s) required for the propagation of feature annotation.</text>
</comment>
<dbReference type="EMBL" id="PCSX01000015">
    <property type="protein sequence ID" value="PIP58320.1"/>
    <property type="molecule type" value="Genomic_DNA"/>
</dbReference>
<dbReference type="InterPro" id="IPR011146">
    <property type="entry name" value="HIT-like"/>
</dbReference>
<dbReference type="GO" id="GO:0016787">
    <property type="term" value="F:hydrolase activity"/>
    <property type="evidence" value="ECO:0007669"/>
    <property type="project" value="UniProtKB-KW"/>
</dbReference>
<dbReference type="Gene3D" id="3.30.428.10">
    <property type="entry name" value="HIT-like"/>
    <property type="match status" value="1"/>
</dbReference>
<feature type="domain" description="HIT" evidence="3">
    <location>
        <begin position="5"/>
        <end position="110"/>
    </location>
</feature>
<evidence type="ECO:0000313" key="5">
    <source>
        <dbReference type="Proteomes" id="UP000229334"/>
    </source>
</evidence>
<dbReference type="Pfam" id="PF01230">
    <property type="entry name" value="HIT"/>
    <property type="match status" value="1"/>
</dbReference>
<evidence type="ECO:0000256" key="1">
    <source>
        <dbReference type="PIRSR" id="PIRSR601310-1"/>
    </source>
</evidence>
<comment type="caution">
    <text evidence="4">The sequence shown here is derived from an EMBL/GenBank/DDBJ whole genome shotgun (WGS) entry which is preliminary data.</text>
</comment>
<accession>A0A2H0BMR5</accession>
<feature type="active site" description="Tele-AMP-histidine intermediate" evidence="1">
    <location>
        <position position="96"/>
    </location>
</feature>
<evidence type="ECO:0000313" key="4">
    <source>
        <dbReference type="EMBL" id="PIP58320.1"/>
    </source>
</evidence>
<name>A0A2H0BMR5_9BACT</name>
<dbReference type="PANTHER" id="PTHR46648:SF1">
    <property type="entry name" value="ADENOSINE 5'-MONOPHOSPHORAMIDASE HNT1"/>
    <property type="match status" value="1"/>
</dbReference>
<keyword evidence="4" id="KW-0378">Hydrolase</keyword>
<dbReference type="GO" id="GO:0009117">
    <property type="term" value="P:nucleotide metabolic process"/>
    <property type="evidence" value="ECO:0007669"/>
    <property type="project" value="TreeGrafter"/>
</dbReference>
<protein>
    <submittedName>
        <fullName evidence="4">Diadenosine tetraphosphate hydrolase</fullName>
    </submittedName>
</protein>
<dbReference type="InterPro" id="IPR001310">
    <property type="entry name" value="Histidine_triad_HIT"/>
</dbReference>
<gene>
    <name evidence="4" type="ORF">COX02_00860</name>
</gene>
<reference evidence="4 5" key="1">
    <citation type="submission" date="2017-09" db="EMBL/GenBank/DDBJ databases">
        <title>Depth-based differentiation of microbial function through sediment-hosted aquifers and enrichment of novel symbionts in the deep terrestrial subsurface.</title>
        <authorList>
            <person name="Probst A.J."/>
            <person name="Ladd B."/>
            <person name="Jarett J.K."/>
            <person name="Geller-Mcgrath D.E."/>
            <person name="Sieber C.M."/>
            <person name="Emerson J.B."/>
            <person name="Anantharaman K."/>
            <person name="Thomas B.C."/>
            <person name="Malmstrom R."/>
            <person name="Stieglmeier M."/>
            <person name="Klingl A."/>
            <person name="Woyke T."/>
            <person name="Ryan C.M."/>
            <person name="Banfield J.F."/>
        </authorList>
    </citation>
    <scope>NUCLEOTIDE SEQUENCE [LARGE SCALE GENOMIC DNA]</scope>
    <source>
        <strain evidence="4">CG22_combo_CG10-13_8_21_14_all_37_9</strain>
    </source>
</reference>
<dbReference type="AlphaFoldDB" id="A0A2H0BMR5"/>
<dbReference type="PANTHER" id="PTHR46648">
    <property type="entry name" value="HIT FAMILY PROTEIN 1"/>
    <property type="match status" value="1"/>
</dbReference>
<dbReference type="InterPro" id="IPR036265">
    <property type="entry name" value="HIT-like_sf"/>
</dbReference>
<evidence type="ECO:0000256" key="2">
    <source>
        <dbReference type="PROSITE-ProRule" id="PRU00464"/>
    </source>
</evidence>
<dbReference type="PROSITE" id="PS51084">
    <property type="entry name" value="HIT_2"/>
    <property type="match status" value="1"/>
</dbReference>
<dbReference type="PRINTS" id="PR00332">
    <property type="entry name" value="HISTRIAD"/>
</dbReference>
<proteinExistence type="predicted"/>
<organism evidence="4 5">
    <name type="scientific">Candidatus Vogelbacteria bacterium CG22_combo_CG10-13_8_21_14_all_37_9</name>
    <dbReference type="NCBI Taxonomy" id="1975046"/>
    <lineage>
        <taxon>Bacteria</taxon>
        <taxon>Candidatus Vogeliibacteriota</taxon>
    </lineage>
</organism>
<dbReference type="SUPFAM" id="SSF54197">
    <property type="entry name" value="HIT-like"/>
    <property type="match status" value="1"/>
</dbReference>